<feature type="compositionally biased region" description="Basic residues" evidence="1">
    <location>
        <begin position="7"/>
        <end position="17"/>
    </location>
</feature>
<name>A0A8E2BEY9_9HYPH</name>
<evidence type="ECO:0000256" key="1">
    <source>
        <dbReference type="SAM" id="MobiDB-lite"/>
    </source>
</evidence>
<comment type="caution">
    <text evidence="2">The sequence shown here is derived from an EMBL/GenBank/DDBJ whole genome shotgun (WGS) entry which is preliminary data.</text>
</comment>
<feature type="compositionally biased region" description="Low complexity" evidence="1">
    <location>
        <begin position="18"/>
        <end position="30"/>
    </location>
</feature>
<protein>
    <submittedName>
        <fullName evidence="2">Uncharacterized protein</fullName>
    </submittedName>
</protein>
<reference evidence="2 3" key="1">
    <citation type="submission" date="2020-08" db="EMBL/GenBank/DDBJ databases">
        <title>Genomic Encyclopedia of Type Strains, Phase IV (KMG-IV): sequencing the most valuable type-strain genomes for metagenomic binning, comparative biology and taxonomic classification.</title>
        <authorList>
            <person name="Goeker M."/>
        </authorList>
    </citation>
    <scope>NUCLEOTIDE SEQUENCE [LARGE SCALE GENOMIC DNA]</scope>
    <source>
        <strain evidence="2 3">DSM 17454</strain>
    </source>
</reference>
<gene>
    <name evidence="2" type="ORF">HNQ96_003244</name>
</gene>
<accession>A0A8E2BEY9</accession>
<evidence type="ECO:0000313" key="2">
    <source>
        <dbReference type="EMBL" id="MBB6467365.1"/>
    </source>
</evidence>
<dbReference type="AlphaFoldDB" id="A0A8E2BEY9"/>
<proteinExistence type="predicted"/>
<organism evidence="2 3">
    <name type="scientific">Aminobacter carboxidus</name>
    <dbReference type="NCBI Taxonomy" id="376165"/>
    <lineage>
        <taxon>Bacteria</taxon>
        <taxon>Pseudomonadati</taxon>
        <taxon>Pseudomonadota</taxon>
        <taxon>Alphaproteobacteria</taxon>
        <taxon>Hyphomicrobiales</taxon>
        <taxon>Phyllobacteriaceae</taxon>
        <taxon>Aminobacter</taxon>
    </lineage>
</organism>
<feature type="region of interest" description="Disordered" evidence="1">
    <location>
        <begin position="1"/>
        <end position="31"/>
    </location>
</feature>
<evidence type="ECO:0000313" key="3">
    <source>
        <dbReference type="Proteomes" id="UP000532373"/>
    </source>
</evidence>
<dbReference type="EMBL" id="JACHGI010000005">
    <property type="protein sequence ID" value="MBB6467365.1"/>
    <property type="molecule type" value="Genomic_DNA"/>
</dbReference>
<dbReference type="Proteomes" id="UP000532373">
    <property type="component" value="Unassembled WGS sequence"/>
</dbReference>
<sequence length="52" mass="5656">MDTSFSRPRRAGLRQVKKATATAANATSTKTRIHPEESMRLPLVAMVNAAKS</sequence>